<dbReference type="OrthoDB" id="9808638at2"/>
<dbReference type="GO" id="GO:1990961">
    <property type="term" value="P:xenobiotic detoxification by transmembrane export across the plasma membrane"/>
    <property type="evidence" value="ECO:0007669"/>
    <property type="project" value="UniProtKB-ARBA"/>
</dbReference>
<evidence type="ECO:0000256" key="1">
    <source>
        <dbReference type="ARBA" id="ARBA00004651"/>
    </source>
</evidence>
<dbReference type="InterPro" id="IPR000390">
    <property type="entry name" value="Small_drug/metabolite_transptr"/>
</dbReference>
<comment type="similarity">
    <text evidence="7">Belongs to the drug/metabolite transporter (DMT) superfamily. Small multidrug resistance (SMR) (TC 2.A.7.1) family. Gdx/SugE subfamily.</text>
</comment>
<dbReference type="PANTHER" id="PTHR30561:SF0">
    <property type="entry name" value="GUANIDINIUM EXPORTER"/>
    <property type="match status" value="1"/>
</dbReference>
<accession>A0A2R4CA37</accession>
<dbReference type="FunFam" id="1.10.3730.20:FF:000001">
    <property type="entry name" value="Quaternary ammonium compound resistance transporter SugE"/>
    <property type="match status" value="1"/>
</dbReference>
<feature type="transmembrane region" description="Helical" evidence="10">
    <location>
        <begin position="57"/>
        <end position="78"/>
    </location>
</feature>
<evidence type="ECO:0000256" key="2">
    <source>
        <dbReference type="ARBA" id="ARBA00022448"/>
    </source>
</evidence>
<dbReference type="NCBIfam" id="NF008512">
    <property type="entry name" value="PRK11431.1"/>
    <property type="match status" value="1"/>
</dbReference>
<evidence type="ECO:0000256" key="10">
    <source>
        <dbReference type="SAM" id="Phobius"/>
    </source>
</evidence>
<keyword evidence="4 9" id="KW-0812">Transmembrane</keyword>
<evidence type="ECO:0000256" key="4">
    <source>
        <dbReference type="ARBA" id="ARBA00022692"/>
    </source>
</evidence>
<keyword evidence="5 10" id="KW-1133">Transmembrane helix</keyword>
<gene>
    <name evidence="11" type="ORF">C9I28_13050</name>
</gene>
<dbReference type="Pfam" id="PF00893">
    <property type="entry name" value="Multi_Drug_Res"/>
    <property type="match status" value="1"/>
</dbReference>
<evidence type="ECO:0000256" key="3">
    <source>
        <dbReference type="ARBA" id="ARBA00022475"/>
    </source>
</evidence>
<keyword evidence="6 10" id="KW-0472">Membrane</keyword>
<evidence type="ECO:0000256" key="9">
    <source>
        <dbReference type="RuleBase" id="RU003942"/>
    </source>
</evidence>
<dbReference type="RefSeq" id="WP_107141865.1">
    <property type="nucleotide sequence ID" value="NZ_CP028324.1"/>
</dbReference>
<keyword evidence="12" id="KW-1185">Reference proteome</keyword>
<dbReference type="PANTHER" id="PTHR30561">
    <property type="entry name" value="SMR FAMILY PROTON-DEPENDENT DRUG EFFLUX TRANSPORTER SUGE"/>
    <property type="match status" value="1"/>
</dbReference>
<dbReference type="GO" id="GO:0022857">
    <property type="term" value="F:transmembrane transporter activity"/>
    <property type="evidence" value="ECO:0007669"/>
    <property type="project" value="InterPro"/>
</dbReference>
<dbReference type="EMBL" id="CP028324">
    <property type="protein sequence ID" value="AVR96517.1"/>
    <property type="molecule type" value="Genomic_DNA"/>
</dbReference>
<dbReference type="KEGG" id="masz:C9I28_13050"/>
<name>A0A2R4CA37_9BURK</name>
<dbReference type="Gene3D" id="1.10.3730.20">
    <property type="match status" value="1"/>
</dbReference>
<evidence type="ECO:0000256" key="5">
    <source>
        <dbReference type="ARBA" id="ARBA00022989"/>
    </source>
</evidence>
<keyword evidence="3" id="KW-1003">Cell membrane</keyword>
<dbReference type="InterPro" id="IPR045324">
    <property type="entry name" value="Small_multidrug_res"/>
</dbReference>
<dbReference type="Proteomes" id="UP000240505">
    <property type="component" value="Chromosome"/>
</dbReference>
<feature type="transmembrane region" description="Helical" evidence="10">
    <location>
        <begin position="84"/>
        <end position="103"/>
    </location>
</feature>
<sequence>MSWMFLFVAGLLEVGWAVGLKYTAGFTRLVPSALTLAAMAGSVGLLGLALRGLPLGTAYAVWTGIGTVGTAIFGMLVLGEPGGAARLLCIALIVAGIAGLKLLSPH</sequence>
<dbReference type="AlphaFoldDB" id="A0A2R4CA37"/>
<dbReference type="GO" id="GO:0005886">
    <property type="term" value="C:plasma membrane"/>
    <property type="evidence" value="ECO:0007669"/>
    <property type="project" value="UniProtKB-SubCell"/>
</dbReference>
<dbReference type="InterPro" id="IPR037185">
    <property type="entry name" value="EmrE-like"/>
</dbReference>
<reference evidence="11 12" key="1">
    <citation type="submission" date="2018-03" db="EMBL/GenBank/DDBJ databases">
        <title>Massilia armeniaca sp. nov., isolated from desert soil.</title>
        <authorList>
            <person name="Huang H."/>
            <person name="Ren M."/>
        </authorList>
    </citation>
    <scope>NUCLEOTIDE SEQUENCE [LARGE SCALE GENOMIC DNA]</scope>
    <source>
        <strain evidence="11 12">ZMN-3</strain>
    </source>
</reference>
<evidence type="ECO:0000313" key="11">
    <source>
        <dbReference type="EMBL" id="AVR96517.1"/>
    </source>
</evidence>
<evidence type="ECO:0000256" key="8">
    <source>
        <dbReference type="ARBA" id="ARBA00039168"/>
    </source>
</evidence>
<evidence type="ECO:0000313" key="12">
    <source>
        <dbReference type="Proteomes" id="UP000240505"/>
    </source>
</evidence>
<comment type="subcellular location">
    <subcellularLocation>
        <location evidence="1 9">Cell membrane</location>
        <topology evidence="1 9">Multi-pass membrane protein</topology>
    </subcellularLocation>
</comment>
<evidence type="ECO:0000256" key="6">
    <source>
        <dbReference type="ARBA" id="ARBA00023136"/>
    </source>
</evidence>
<evidence type="ECO:0000256" key="7">
    <source>
        <dbReference type="ARBA" id="ARBA00038151"/>
    </source>
</evidence>
<proteinExistence type="inferred from homology"/>
<feature type="transmembrane region" description="Helical" evidence="10">
    <location>
        <begin position="33"/>
        <end position="50"/>
    </location>
</feature>
<dbReference type="SUPFAM" id="SSF103481">
    <property type="entry name" value="Multidrug resistance efflux transporter EmrE"/>
    <property type="match status" value="1"/>
</dbReference>
<protein>
    <recommendedName>
        <fullName evidence="8">Guanidinium exporter</fullName>
    </recommendedName>
</protein>
<keyword evidence="2" id="KW-0813">Transport</keyword>
<organism evidence="11 12">
    <name type="scientific">Pseudoduganella armeniaca</name>
    <dbReference type="NCBI Taxonomy" id="2072590"/>
    <lineage>
        <taxon>Bacteria</taxon>
        <taxon>Pseudomonadati</taxon>
        <taxon>Pseudomonadota</taxon>
        <taxon>Betaproteobacteria</taxon>
        <taxon>Burkholderiales</taxon>
        <taxon>Oxalobacteraceae</taxon>
        <taxon>Telluria group</taxon>
        <taxon>Pseudoduganella</taxon>
    </lineage>
</organism>